<comment type="caution">
    <text evidence="2">The sequence shown here is derived from an EMBL/GenBank/DDBJ whole genome shotgun (WGS) entry which is preliminary data.</text>
</comment>
<evidence type="ECO:0000256" key="1">
    <source>
        <dbReference type="SAM" id="MobiDB-lite"/>
    </source>
</evidence>
<dbReference type="PRINTS" id="PR01217">
    <property type="entry name" value="PRICHEXTENSN"/>
</dbReference>
<evidence type="ECO:0000313" key="2">
    <source>
        <dbReference type="EMBL" id="MBU2669562.1"/>
    </source>
</evidence>
<dbReference type="EMBL" id="JAHKKG010000015">
    <property type="protein sequence ID" value="MBU2669562.1"/>
    <property type="molecule type" value="Genomic_DNA"/>
</dbReference>
<reference evidence="2 3" key="1">
    <citation type="submission" date="2021-06" db="EMBL/GenBank/DDBJ databases">
        <title>Actinoplanes lichenicola sp. nov., and Actinoplanes ovalisporus sp. nov., isolated from lichen in Thailand.</title>
        <authorList>
            <person name="Saeng-In P."/>
            <person name="Kanchanasin P."/>
            <person name="Yuki M."/>
            <person name="Kudo T."/>
            <person name="Ohkuma M."/>
            <person name="Phongsopitanun W."/>
            <person name="Tanasupawat S."/>
        </authorList>
    </citation>
    <scope>NUCLEOTIDE SEQUENCE [LARGE SCALE GENOMIC DNA]</scope>
    <source>
        <strain evidence="2 3">NBRC 110975</strain>
    </source>
</reference>
<protein>
    <submittedName>
        <fullName evidence="2">Uncharacterized protein</fullName>
    </submittedName>
</protein>
<proteinExistence type="predicted"/>
<feature type="compositionally biased region" description="Low complexity" evidence="1">
    <location>
        <begin position="78"/>
        <end position="136"/>
    </location>
</feature>
<accession>A0ABS5Z1J6</accession>
<feature type="region of interest" description="Disordered" evidence="1">
    <location>
        <begin position="30"/>
        <end position="172"/>
    </location>
</feature>
<name>A0ABS5Z1J6_9ACTN</name>
<dbReference type="RefSeq" id="WP_215794334.1">
    <property type="nucleotide sequence ID" value="NZ_JAHKKG010000015.1"/>
</dbReference>
<evidence type="ECO:0000313" key="3">
    <source>
        <dbReference type="Proteomes" id="UP001519654"/>
    </source>
</evidence>
<sequence>MERGPLALFGAIVAIGVGPALWMGVQLRAVPDDNPARPPVVSEQGAEKAGQQLGGRGAGERSDDSPATVPRGQILPLTTSPSPSPSTSANTEPTPTPSTSSPAPEPAPTTSRPTTPPTESTTAPTDDPTDETTVPPSDDDTEEPTLPPTPPATDPGDDDPTSQYGGYVAIGR</sequence>
<gene>
    <name evidence="2" type="ORF">KOI35_39235</name>
</gene>
<organism evidence="2 3">
    <name type="scientific">Paractinoplanes bogorensis</name>
    <dbReference type="NCBI Taxonomy" id="1610840"/>
    <lineage>
        <taxon>Bacteria</taxon>
        <taxon>Bacillati</taxon>
        <taxon>Actinomycetota</taxon>
        <taxon>Actinomycetes</taxon>
        <taxon>Micromonosporales</taxon>
        <taxon>Micromonosporaceae</taxon>
        <taxon>Paractinoplanes</taxon>
    </lineage>
</organism>
<keyword evidence="3" id="KW-1185">Reference proteome</keyword>
<dbReference type="Proteomes" id="UP001519654">
    <property type="component" value="Unassembled WGS sequence"/>
</dbReference>